<feature type="region of interest" description="Disordered" evidence="8">
    <location>
        <begin position="1080"/>
        <end position="1103"/>
    </location>
</feature>
<feature type="compositionally biased region" description="Polar residues" evidence="8">
    <location>
        <begin position="292"/>
        <end position="304"/>
    </location>
</feature>
<evidence type="ECO:0000256" key="1">
    <source>
        <dbReference type="ARBA" id="ARBA00004123"/>
    </source>
</evidence>
<dbReference type="InterPro" id="IPR013087">
    <property type="entry name" value="Znf_C2H2_type"/>
</dbReference>
<organism evidence="10 11">
    <name type="scientific">Entomortierella parvispora</name>
    <dbReference type="NCBI Taxonomy" id="205924"/>
    <lineage>
        <taxon>Eukaryota</taxon>
        <taxon>Fungi</taxon>
        <taxon>Fungi incertae sedis</taxon>
        <taxon>Mucoromycota</taxon>
        <taxon>Mortierellomycotina</taxon>
        <taxon>Mortierellomycetes</taxon>
        <taxon>Mortierellales</taxon>
        <taxon>Mortierellaceae</taxon>
        <taxon>Entomortierella</taxon>
    </lineage>
</organism>
<evidence type="ECO:0000313" key="10">
    <source>
        <dbReference type="EMBL" id="GJJ73069.1"/>
    </source>
</evidence>
<dbReference type="GO" id="GO:0008270">
    <property type="term" value="F:zinc ion binding"/>
    <property type="evidence" value="ECO:0007669"/>
    <property type="project" value="UniProtKB-KW"/>
</dbReference>
<feature type="compositionally biased region" description="Low complexity" evidence="8">
    <location>
        <begin position="228"/>
        <end position="251"/>
    </location>
</feature>
<dbReference type="GO" id="GO:0000981">
    <property type="term" value="F:DNA-binding transcription factor activity, RNA polymerase II-specific"/>
    <property type="evidence" value="ECO:0007669"/>
    <property type="project" value="InterPro"/>
</dbReference>
<feature type="compositionally biased region" description="Basic and acidic residues" evidence="8">
    <location>
        <begin position="1240"/>
        <end position="1251"/>
    </location>
</feature>
<comment type="caution">
    <text evidence="10">The sequence shown here is derived from an EMBL/GenBank/DDBJ whole genome shotgun (WGS) entry which is preliminary data.</text>
</comment>
<evidence type="ECO:0000256" key="3">
    <source>
        <dbReference type="ARBA" id="ARBA00022737"/>
    </source>
</evidence>
<dbReference type="GO" id="GO:0000785">
    <property type="term" value="C:chromatin"/>
    <property type="evidence" value="ECO:0007669"/>
    <property type="project" value="TreeGrafter"/>
</dbReference>
<feature type="compositionally biased region" description="Basic and acidic residues" evidence="8">
    <location>
        <begin position="1932"/>
        <end position="1947"/>
    </location>
</feature>
<feature type="compositionally biased region" description="Low complexity" evidence="8">
    <location>
        <begin position="1781"/>
        <end position="1794"/>
    </location>
</feature>
<feature type="compositionally biased region" description="Low complexity" evidence="8">
    <location>
        <begin position="1"/>
        <end position="24"/>
    </location>
</feature>
<feature type="compositionally biased region" description="Polar residues" evidence="8">
    <location>
        <begin position="675"/>
        <end position="690"/>
    </location>
</feature>
<evidence type="ECO:0000256" key="2">
    <source>
        <dbReference type="ARBA" id="ARBA00022723"/>
    </source>
</evidence>
<dbReference type="PROSITE" id="PS50157">
    <property type="entry name" value="ZINC_FINGER_C2H2_2"/>
    <property type="match status" value="2"/>
</dbReference>
<keyword evidence="6" id="KW-0539">Nucleus</keyword>
<feature type="region of interest" description="Disordered" evidence="8">
    <location>
        <begin position="1336"/>
        <end position="1367"/>
    </location>
</feature>
<feature type="compositionally biased region" description="Basic and acidic residues" evidence="8">
    <location>
        <begin position="1186"/>
        <end position="1195"/>
    </location>
</feature>
<evidence type="ECO:0000256" key="8">
    <source>
        <dbReference type="SAM" id="MobiDB-lite"/>
    </source>
</evidence>
<feature type="compositionally biased region" description="Low complexity" evidence="8">
    <location>
        <begin position="276"/>
        <end position="286"/>
    </location>
</feature>
<dbReference type="FunFam" id="3.30.160.60:FF:002343">
    <property type="entry name" value="Zinc finger protein 33A"/>
    <property type="match status" value="1"/>
</dbReference>
<feature type="compositionally biased region" description="Low complexity" evidence="8">
    <location>
        <begin position="67"/>
        <end position="94"/>
    </location>
</feature>
<evidence type="ECO:0000313" key="11">
    <source>
        <dbReference type="Proteomes" id="UP000827284"/>
    </source>
</evidence>
<keyword evidence="4 7" id="KW-0863">Zinc-finger</keyword>
<feature type="compositionally biased region" description="Basic and acidic residues" evidence="8">
    <location>
        <begin position="950"/>
        <end position="959"/>
    </location>
</feature>
<feature type="compositionally biased region" description="Acidic residues" evidence="8">
    <location>
        <begin position="201"/>
        <end position="215"/>
    </location>
</feature>
<dbReference type="SMART" id="SM00355">
    <property type="entry name" value="ZnF_C2H2"/>
    <property type="match status" value="2"/>
</dbReference>
<feature type="region of interest" description="Disordered" evidence="8">
    <location>
        <begin position="1922"/>
        <end position="1947"/>
    </location>
</feature>
<feature type="compositionally biased region" description="Low complexity" evidence="8">
    <location>
        <begin position="568"/>
        <end position="580"/>
    </location>
</feature>
<feature type="compositionally biased region" description="Basic and acidic residues" evidence="8">
    <location>
        <begin position="1501"/>
        <end position="1512"/>
    </location>
</feature>
<gene>
    <name evidence="10" type="ORF">EMPS_05427</name>
</gene>
<feature type="compositionally biased region" description="Basic residues" evidence="8">
    <location>
        <begin position="514"/>
        <end position="523"/>
    </location>
</feature>
<feature type="compositionally biased region" description="Basic and acidic residues" evidence="8">
    <location>
        <begin position="158"/>
        <end position="170"/>
    </location>
</feature>
<feature type="compositionally biased region" description="Low complexity" evidence="8">
    <location>
        <begin position="1342"/>
        <end position="1356"/>
    </location>
</feature>
<feature type="compositionally biased region" description="Basic and acidic residues" evidence="8">
    <location>
        <begin position="476"/>
        <end position="486"/>
    </location>
</feature>
<evidence type="ECO:0000259" key="9">
    <source>
        <dbReference type="PROSITE" id="PS50157"/>
    </source>
</evidence>
<comment type="subcellular location">
    <subcellularLocation>
        <location evidence="1">Nucleus</location>
    </subcellularLocation>
</comment>
<sequence>MVFHSSTPSRFSARSSSPLSLHSTTADESHRGFSPRLRHDRSQHYTSEGEADDRTEFNGINGNIYSKGNTFNGNNNKNNKNNNNDTNNGNSNGNRPMNHAPQSPLQRVADGSEPLREHEWDDGFLAPKWGSSPLQRLEAPHRPYSLRSLIEPPQKQKNPLEKTDAHDESGHPAGQRKQLHHRSLSQPRLPPQQESGRGEGGEGENSDEEMVDLEELQARTRPLRRQQEQQPEGVKATTTTTTTTTKATTGTEDPAADVGVTATASTPPRSLPPPASSSSSSITSFPHLRRSSPPTQAQNQAPQDSKQEKSIPMSSSISSSSSYSSSPSSANPINKANPASDEGGEVSDKNNHQRGAMDVDDDYGEGDQHGQIPAGTDTRSIPASSSSSTLVHASDTGQSRIGQEATDTNKNLTASPRREEQDGQDKRAMDEQTEDTTRAEAPSSSSLSLSKAGADLPGRAPAHHPPGPASFTTYQHPREGNSHVDDNANADTNPGSNAEPAHADGSASSTQSRSFHHHPYPHHPKSDPLEHNGHLHPHNPHRAHPYPPPPHRHQPPRHTATFPPSTHSSSSFSSSSSSFSYQSAHPLYFNPKETTQRRMLGRSSEPAVSVSSLTAASSAAASSDLTASSPHSHPYHHPYQQHQRAAASPSTLSSSGGRPPYPPQQPQQSEQQYRYHSQQQPSHPNYNSGSSGTGPGVEGAPSSFASAYTGGPSREEGGPPLSNKRRSLADLLFVPIKSKEKRNSSASSASSTDSYRQDDITERERGGSGTEAEMSAQGQQQQPDSHADWTKHPNSSAAATLASLSSSSSSPPSNNTSAPPTVPSVLAGSTARMAMDSPASPSNRRSLSRPSSTGGGGLANRGPRGGSLSTTHLPLSAGTGQSPGGSGSAVSSPKTFQCTGYPGCNMVFTRSEHLARHERKHTGEKPYKCIVANCPRTFSRYDNMIQHTQTHGDRSKRDSLAATAGASASSAALSRSSSVQSTPQMPGRPRGGSSPMVFHDDRSAPSSSQPSPAMSSYGASPAMNYHHHPQGPHHPMQWTHPSGAPATASVAGGYSHGYPPVSSPTTPMIRTLKANSRSLPHLQPRNSIGGAPGPGDSPSAGLQQGMSSMEIEELKRRKSEVLLPSYSRAGGAGPPAVGQGFGPGSRFGRGASSGSGPAVGLGMSPFTPTSSHPQSLPKVEQLTPQEQERLNEHRRSAQAALFKNNASTGSMDSRLSGMREQSSSPYRSSSLALPHGTTVDQEKERALEHRKSTPALVGSSPGHVDSRYQKRSSNDPADMVIQPLPSRDARSGMQWFSQVNAHSSTPPPPLTGSPRSSMTPRDQTPVVLASFAAGEQPFGHPSRAMMSSSTTSSQRSSLDEGSMVLPPILGNYDQQQEQNEVLLTAHSQPRRRTPSSHIHPLSRPSSFQYDPPSKAAPGPPRFKYEPVLAPGLERELEERFYPIRKREVVEEIERMDPEQFAHLRSRVSTAFATEQFRNPEALCNMTAILCVIRSTKADSRVMQDSRRDSRDMEVDDDGSGIADQHPYSMEVDQSTGVSFRICRAVLDVDVDGFRRDPEQGRGDIEDLTLSSRFPITSFVAGFENAPPASSSPPPQWPYGSQSGCPEAARLGRFYLPENSFRPKESLQLSRAMIDPAGPWEVCEFKEFPGLGLWVQQETLLRYKVLAARGSTARQPYRMALTLVERGLSRRGSDTAVKLESRDEILEDSMKDDDDDDVRLKESVLYPDMIERVWSDMFQQYQTHQHRLQQQQHHHQHQQQHHQQHYHHQPYPPPHYHHHPQQQHPHPQQQQQQSQLPPPLQKRVATYEEYQNSLQHQHHQQQAAEAAARRESSYHSQQQQPLYFQPPPPQAAASGAYHEYRQHRPNVLHREDLSSAPSSPRSPSVRDDLQEDTSSSTSGSTSGGGPAAAAVAANMHRRISIAELCNPMQGLATERDRRRESESKRSSM</sequence>
<feature type="region of interest" description="Disordered" evidence="8">
    <location>
        <begin position="1868"/>
        <end position="1910"/>
    </location>
</feature>
<feature type="compositionally biased region" description="Low complexity" evidence="8">
    <location>
        <begin position="1873"/>
        <end position="1882"/>
    </location>
</feature>
<dbReference type="GO" id="GO:0005634">
    <property type="term" value="C:nucleus"/>
    <property type="evidence" value="ECO:0007669"/>
    <property type="project" value="UniProtKB-SubCell"/>
</dbReference>
<dbReference type="PROSITE" id="PS00028">
    <property type="entry name" value="ZINC_FINGER_C2H2_1"/>
    <property type="match status" value="1"/>
</dbReference>
<feature type="compositionally biased region" description="Basic residues" evidence="8">
    <location>
        <begin position="1743"/>
        <end position="1767"/>
    </location>
</feature>
<feature type="compositionally biased region" description="Low complexity" evidence="8">
    <location>
        <begin position="793"/>
        <end position="819"/>
    </location>
</feature>
<feature type="compositionally biased region" description="Low complexity" evidence="8">
    <location>
        <begin position="607"/>
        <end position="643"/>
    </location>
</feature>
<feature type="compositionally biased region" description="Basic and acidic residues" evidence="8">
    <location>
        <begin position="346"/>
        <end position="357"/>
    </location>
</feature>
<dbReference type="EMBL" id="BQFW01000007">
    <property type="protein sequence ID" value="GJJ73069.1"/>
    <property type="molecule type" value="Genomic_DNA"/>
</dbReference>
<keyword evidence="11" id="KW-1185">Reference proteome</keyword>
<feature type="compositionally biased region" description="Gly residues" evidence="8">
    <location>
        <begin position="1139"/>
        <end position="1159"/>
    </location>
</feature>
<dbReference type="GO" id="GO:0000978">
    <property type="term" value="F:RNA polymerase II cis-regulatory region sequence-specific DNA binding"/>
    <property type="evidence" value="ECO:0007669"/>
    <property type="project" value="InterPro"/>
</dbReference>
<evidence type="ECO:0000256" key="7">
    <source>
        <dbReference type="PROSITE-ProRule" id="PRU00042"/>
    </source>
</evidence>
<evidence type="ECO:0000256" key="5">
    <source>
        <dbReference type="ARBA" id="ARBA00022833"/>
    </source>
</evidence>
<feature type="compositionally biased region" description="Polar residues" evidence="8">
    <location>
        <begin position="377"/>
        <end position="414"/>
    </location>
</feature>
<protein>
    <submittedName>
        <fullName evidence="10">C2H2 transcription facotor</fullName>
    </submittedName>
</protein>
<feature type="compositionally biased region" description="Basic and acidic residues" evidence="8">
    <location>
        <begin position="524"/>
        <end position="533"/>
    </location>
</feature>
<feature type="region of interest" description="Disordered" evidence="8">
    <location>
        <begin position="1743"/>
        <end position="1855"/>
    </location>
</feature>
<feature type="compositionally biased region" description="Low complexity" evidence="8">
    <location>
        <begin position="310"/>
        <end position="340"/>
    </location>
</feature>
<feature type="region of interest" description="Disordered" evidence="8">
    <location>
        <begin position="1127"/>
        <end position="1323"/>
    </location>
</feature>
<feature type="region of interest" description="Disordered" evidence="8">
    <location>
        <begin position="948"/>
        <end position="1051"/>
    </location>
</feature>
<dbReference type="InterPro" id="IPR051059">
    <property type="entry name" value="VerF-like"/>
</dbReference>
<dbReference type="OrthoDB" id="654211at2759"/>
<dbReference type="SUPFAM" id="SSF57667">
    <property type="entry name" value="beta-beta-alpha zinc fingers"/>
    <property type="match status" value="1"/>
</dbReference>
<dbReference type="Gene3D" id="3.30.160.60">
    <property type="entry name" value="Classic Zinc Finger"/>
    <property type="match status" value="2"/>
</dbReference>
<evidence type="ECO:0000256" key="6">
    <source>
        <dbReference type="ARBA" id="ARBA00023242"/>
    </source>
</evidence>
<reference evidence="10" key="1">
    <citation type="submission" date="2021-11" db="EMBL/GenBank/DDBJ databases">
        <authorList>
            <person name="Herlambang A."/>
            <person name="Guo Y."/>
            <person name="Takashima Y."/>
            <person name="Nishizawa T."/>
        </authorList>
    </citation>
    <scope>NUCLEOTIDE SEQUENCE</scope>
    <source>
        <strain evidence="10">E1425</strain>
    </source>
</reference>
<reference evidence="10" key="2">
    <citation type="journal article" date="2022" name="Microbiol. Resour. Announc.">
        <title>Whole-Genome Sequence of Entomortierella parvispora E1425, a Mucoromycotan Fungus Associated with Burkholderiaceae-Related Endosymbiotic Bacteria.</title>
        <authorList>
            <person name="Herlambang A."/>
            <person name="Guo Y."/>
            <person name="Takashima Y."/>
            <person name="Narisawa K."/>
            <person name="Ohta H."/>
            <person name="Nishizawa T."/>
        </authorList>
    </citation>
    <scope>NUCLEOTIDE SEQUENCE</scope>
    <source>
        <strain evidence="10">E1425</strain>
    </source>
</reference>
<feature type="domain" description="C2H2-type" evidence="9">
    <location>
        <begin position="927"/>
        <end position="956"/>
    </location>
</feature>
<feature type="compositionally biased region" description="Basic and acidic residues" evidence="8">
    <location>
        <begin position="416"/>
        <end position="438"/>
    </location>
</feature>
<feature type="compositionally biased region" description="Basic residues" evidence="8">
    <location>
        <begin position="534"/>
        <end position="556"/>
    </location>
</feature>
<feature type="region of interest" description="Disordered" evidence="8">
    <location>
        <begin position="1386"/>
        <end position="1424"/>
    </location>
</feature>
<dbReference type="PANTHER" id="PTHR40626:SF11">
    <property type="entry name" value="ZINC FINGER PROTEIN YPR022C"/>
    <property type="match status" value="1"/>
</dbReference>
<accession>A0A9P3HAF8</accession>
<feature type="compositionally biased region" description="Gly residues" evidence="8">
    <location>
        <begin position="853"/>
        <end position="865"/>
    </location>
</feature>
<feature type="compositionally biased region" description="Polar residues" evidence="8">
    <location>
        <begin position="1204"/>
        <end position="1213"/>
    </location>
</feature>
<evidence type="ECO:0000256" key="4">
    <source>
        <dbReference type="ARBA" id="ARBA00022771"/>
    </source>
</evidence>
<dbReference type="PANTHER" id="PTHR40626">
    <property type="entry name" value="MIP31509P"/>
    <property type="match status" value="1"/>
</dbReference>
<dbReference type="InterPro" id="IPR036236">
    <property type="entry name" value="Znf_C2H2_sf"/>
</dbReference>
<feature type="compositionally biased region" description="Basic and acidic residues" evidence="8">
    <location>
        <begin position="755"/>
        <end position="766"/>
    </location>
</feature>
<dbReference type="Proteomes" id="UP000827284">
    <property type="component" value="Unassembled WGS sequence"/>
</dbReference>
<feature type="region of interest" description="Disordered" evidence="8">
    <location>
        <begin position="1"/>
        <end position="114"/>
    </location>
</feature>
<name>A0A9P3HAF8_9FUNG</name>
<feature type="region of interest" description="Disordered" evidence="8">
    <location>
        <begin position="1501"/>
        <end position="1526"/>
    </location>
</feature>
<keyword evidence="2" id="KW-0479">Metal-binding</keyword>
<feature type="compositionally biased region" description="Low complexity" evidence="8">
    <location>
        <begin position="960"/>
        <end position="978"/>
    </location>
</feature>
<feature type="compositionally biased region" description="Low complexity" evidence="8">
    <location>
        <begin position="837"/>
        <end position="852"/>
    </location>
</feature>
<proteinExistence type="predicted"/>
<keyword evidence="5" id="KW-0862">Zinc</keyword>
<feature type="domain" description="C2H2-type" evidence="9">
    <location>
        <begin position="896"/>
        <end position="926"/>
    </location>
</feature>
<feature type="compositionally biased region" description="Low complexity" evidence="8">
    <location>
        <begin position="1004"/>
        <end position="1016"/>
    </location>
</feature>
<feature type="region of interest" description="Disordered" evidence="8">
    <location>
        <begin position="127"/>
        <end position="893"/>
    </location>
</feature>
<keyword evidence="3" id="KW-0677">Repeat</keyword>